<evidence type="ECO:0000259" key="2">
    <source>
        <dbReference type="PROSITE" id="PS51781"/>
    </source>
</evidence>
<dbReference type="OrthoDB" id="2841858at2"/>
<feature type="signal peptide" evidence="1">
    <location>
        <begin position="1"/>
        <end position="22"/>
    </location>
</feature>
<dbReference type="PANTHER" id="PTHR34408">
    <property type="entry name" value="FAMILY PROTEIN, PUTATIVE-RELATED"/>
    <property type="match status" value="1"/>
</dbReference>
<reference evidence="4" key="1">
    <citation type="journal article" date="2019" name="Int. J. Syst. Evol. Microbiol.">
        <title>The Global Catalogue of Microorganisms (GCM) 10K type strain sequencing project: providing services to taxonomists for standard genome sequencing and annotation.</title>
        <authorList>
            <consortium name="The Broad Institute Genomics Platform"/>
            <consortium name="The Broad Institute Genome Sequencing Center for Infectious Disease"/>
            <person name="Wu L."/>
            <person name="Ma J."/>
        </authorList>
    </citation>
    <scope>NUCLEOTIDE SEQUENCE [LARGE SCALE GENOMIC DNA]</scope>
    <source>
        <strain evidence="4">CGMCC 1.14993</strain>
    </source>
</reference>
<keyword evidence="1" id="KW-0732">Signal</keyword>
<proteinExistence type="predicted"/>
<protein>
    <recommendedName>
        <fullName evidence="2">SH3b domain-containing protein</fullName>
    </recommendedName>
</protein>
<evidence type="ECO:0000313" key="4">
    <source>
        <dbReference type="Proteomes" id="UP000626244"/>
    </source>
</evidence>
<dbReference type="Pfam" id="PF08239">
    <property type="entry name" value="SH3_3"/>
    <property type="match status" value="2"/>
</dbReference>
<dbReference type="RefSeq" id="WP_158093242.1">
    <property type="nucleotide sequence ID" value="NZ_BMHB01000001.1"/>
</dbReference>
<dbReference type="Proteomes" id="UP000626244">
    <property type="component" value="Unassembled WGS sequence"/>
</dbReference>
<keyword evidence="4" id="KW-1185">Reference proteome</keyword>
<dbReference type="EMBL" id="BMHB01000001">
    <property type="protein sequence ID" value="GGI15367.1"/>
    <property type="molecule type" value="Genomic_DNA"/>
</dbReference>
<dbReference type="AlphaFoldDB" id="A0A8J3EZK1"/>
<name>A0A8J3EZK1_9BACI</name>
<organism evidence="3 4">
    <name type="scientific">Gottfriedia solisilvae</name>
    <dbReference type="NCBI Taxonomy" id="1516104"/>
    <lineage>
        <taxon>Bacteria</taxon>
        <taxon>Bacillati</taxon>
        <taxon>Bacillota</taxon>
        <taxon>Bacilli</taxon>
        <taxon>Bacillales</taxon>
        <taxon>Bacillaceae</taxon>
        <taxon>Gottfriedia</taxon>
    </lineage>
</organism>
<dbReference type="InterPro" id="IPR003646">
    <property type="entry name" value="SH3-like_bac-type"/>
</dbReference>
<gene>
    <name evidence="3" type="ORF">GCM10007380_27620</name>
</gene>
<dbReference type="InterPro" id="IPR052354">
    <property type="entry name" value="Cell_Wall_Dynamics_Protein"/>
</dbReference>
<dbReference type="PANTHER" id="PTHR34408:SF2">
    <property type="entry name" value="CELL WALL-BINDING PROTEIN YWSB"/>
    <property type="match status" value="1"/>
</dbReference>
<dbReference type="Gene3D" id="2.30.30.40">
    <property type="entry name" value="SH3 Domains"/>
    <property type="match status" value="2"/>
</dbReference>
<feature type="chain" id="PRO_5038998522" description="SH3b domain-containing protein" evidence="1">
    <location>
        <begin position="23"/>
        <end position="174"/>
    </location>
</feature>
<accession>A0A8J3EZK1</accession>
<dbReference type="SMART" id="SM00287">
    <property type="entry name" value="SH3b"/>
    <property type="match status" value="2"/>
</dbReference>
<comment type="caution">
    <text evidence="3">The sequence shown here is derived from an EMBL/GenBank/DDBJ whole genome shotgun (WGS) entry which is preliminary data.</text>
</comment>
<dbReference type="PROSITE" id="PS51781">
    <property type="entry name" value="SH3B"/>
    <property type="match status" value="2"/>
</dbReference>
<sequence length="174" mass="18766">MKHKLLKAFVSTVALTSAITFSGSGVITPQKVSAAVIDAPISVYEVTASKLNVRSAPSTNSKIVDSLRKKDQIEIVKYTNANWAQIKTTTTKSGVAYVSTKYLAKVQSIIKTKANLNLRTGPSTKYKVLTVIPKGANVSFLGYAKSKTSVNTGWAIVTYKGYKGYASTAYLDMK</sequence>
<evidence type="ECO:0000256" key="1">
    <source>
        <dbReference type="SAM" id="SignalP"/>
    </source>
</evidence>
<feature type="domain" description="SH3b" evidence="2">
    <location>
        <begin position="41"/>
        <end position="102"/>
    </location>
</feature>
<evidence type="ECO:0000313" key="3">
    <source>
        <dbReference type="EMBL" id="GGI15367.1"/>
    </source>
</evidence>
<feature type="domain" description="SH3b" evidence="2">
    <location>
        <begin position="104"/>
        <end position="174"/>
    </location>
</feature>